<sequence>MVMTGKFQRCEEKNPSWARCEKSCDGTDYGVAVAGRRYASKSVVNGCVRAMQIEITNVPKTDRVFICASKRDGK</sequence>
<reference evidence="1 2" key="2">
    <citation type="submission" date="2018-11" db="EMBL/GenBank/DDBJ databases">
        <authorList>
            <consortium name="Pathogen Informatics"/>
        </authorList>
    </citation>
    <scope>NUCLEOTIDE SEQUENCE [LARGE SCALE GENOMIC DNA]</scope>
</reference>
<dbReference type="Proteomes" id="UP000267096">
    <property type="component" value="Unassembled WGS sequence"/>
</dbReference>
<reference evidence="3" key="1">
    <citation type="submission" date="2017-02" db="UniProtKB">
        <authorList>
            <consortium name="WormBaseParasite"/>
        </authorList>
    </citation>
    <scope>IDENTIFICATION</scope>
</reference>
<keyword evidence="2" id="KW-1185">Reference proteome</keyword>
<name>A0A0M3J6Z9_ANISI</name>
<dbReference type="AlphaFoldDB" id="A0A0M3J6Z9"/>
<dbReference type="WBParaSite" id="ASIM_0000334001-mRNA-1">
    <property type="protein sequence ID" value="ASIM_0000334001-mRNA-1"/>
    <property type="gene ID" value="ASIM_0000334001"/>
</dbReference>
<evidence type="ECO:0000313" key="3">
    <source>
        <dbReference type="WBParaSite" id="ASIM_0000334001-mRNA-1"/>
    </source>
</evidence>
<gene>
    <name evidence="1" type="ORF">ASIM_LOCUS3184</name>
</gene>
<evidence type="ECO:0000313" key="2">
    <source>
        <dbReference type="Proteomes" id="UP000267096"/>
    </source>
</evidence>
<protein>
    <submittedName>
        <fullName evidence="3">TSP1_CCN domain-containing protein</fullName>
    </submittedName>
</protein>
<proteinExistence type="predicted"/>
<dbReference type="EMBL" id="UYRR01004766">
    <property type="protein sequence ID" value="VDK21260.1"/>
    <property type="molecule type" value="Genomic_DNA"/>
</dbReference>
<accession>A0A0M3J6Z9</accession>
<evidence type="ECO:0000313" key="1">
    <source>
        <dbReference type="EMBL" id="VDK21260.1"/>
    </source>
</evidence>
<organism evidence="3">
    <name type="scientific">Anisakis simplex</name>
    <name type="common">Herring worm</name>
    <dbReference type="NCBI Taxonomy" id="6269"/>
    <lineage>
        <taxon>Eukaryota</taxon>
        <taxon>Metazoa</taxon>
        <taxon>Ecdysozoa</taxon>
        <taxon>Nematoda</taxon>
        <taxon>Chromadorea</taxon>
        <taxon>Rhabditida</taxon>
        <taxon>Spirurina</taxon>
        <taxon>Ascaridomorpha</taxon>
        <taxon>Ascaridoidea</taxon>
        <taxon>Anisakidae</taxon>
        <taxon>Anisakis</taxon>
        <taxon>Anisakis simplex complex</taxon>
    </lineage>
</organism>